<name>A0A9W4E1L5_9ACTN</name>
<reference evidence="1" key="1">
    <citation type="submission" date="2021-05" db="EMBL/GenBank/DDBJ databases">
        <authorList>
            <person name="Arsene-Ploetze F."/>
        </authorList>
    </citation>
    <scope>NUCLEOTIDE SEQUENCE</scope>
    <source>
        <strain evidence="1">DSM 42138</strain>
    </source>
</reference>
<keyword evidence="2" id="KW-1185">Reference proteome</keyword>
<protein>
    <submittedName>
        <fullName evidence="1">Uncharacterized protein</fullName>
    </submittedName>
</protein>
<sequence>MLFYPAYPRHPARMNLSRAFEKKSLAELERFELSSRNRRKSG</sequence>
<accession>A0A9W4E1L5</accession>
<dbReference type="AlphaFoldDB" id="A0A9W4E1L5"/>
<organism evidence="1 2">
    <name type="scientific">Actinacidiphila cocklensis</name>
    <dbReference type="NCBI Taxonomy" id="887465"/>
    <lineage>
        <taxon>Bacteria</taxon>
        <taxon>Bacillati</taxon>
        <taxon>Actinomycetota</taxon>
        <taxon>Actinomycetes</taxon>
        <taxon>Kitasatosporales</taxon>
        <taxon>Streptomycetaceae</taxon>
        <taxon>Actinacidiphila</taxon>
    </lineage>
</organism>
<proteinExistence type="predicted"/>
<dbReference type="Proteomes" id="UP001152519">
    <property type="component" value="Unassembled WGS sequence"/>
</dbReference>
<evidence type="ECO:0000313" key="1">
    <source>
        <dbReference type="EMBL" id="CAG6397429.1"/>
    </source>
</evidence>
<evidence type="ECO:0000313" key="2">
    <source>
        <dbReference type="Proteomes" id="UP001152519"/>
    </source>
</evidence>
<gene>
    <name evidence="1" type="ORF">SCOCK_540030</name>
</gene>
<comment type="caution">
    <text evidence="1">The sequence shown here is derived from an EMBL/GenBank/DDBJ whole genome shotgun (WGS) entry which is preliminary data.</text>
</comment>
<dbReference type="EMBL" id="CAJSLV010000086">
    <property type="protein sequence ID" value="CAG6397429.1"/>
    <property type="molecule type" value="Genomic_DNA"/>
</dbReference>